<comment type="caution">
    <text evidence="1">The sequence shown here is derived from an EMBL/GenBank/DDBJ whole genome shotgun (WGS) entry which is preliminary data.</text>
</comment>
<dbReference type="EMBL" id="WOCE01000021">
    <property type="protein sequence ID" value="KAE9590064.1"/>
    <property type="molecule type" value="Genomic_DNA"/>
</dbReference>
<accession>A0A6A4NR09</accession>
<sequence length="41" mass="4611">MIILVMSMDLDSTMVIGDILSELFNYLQLDSTCNVIKNTES</sequence>
<evidence type="ECO:0000313" key="1">
    <source>
        <dbReference type="EMBL" id="KAE9590064.1"/>
    </source>
</evidence>
<dbReference type="AlphaFoldDB" id="A0A6A4NR09"/>
<keyword evidence="2" id="KW-1185">Reference proteome</keyword>
<evidence type="ECO:0000313" key="2">
    <source>
        <dbReference type="Proteomes" id="UP000447434"/>
    </source>
</evidence>
<proteinExistence type="predicted"/>
<organism evidence="1 2">
    <name type="scientific">Lupinus albus</name>
    <name type="common">White lupine</name>
    <name type="synonym">Lupinus termis</name>
    <dbReference type="NCBI Taxonomy" id="3870"/>
    <lineage>
        <taxon>Eukaryota</taxon>
        <taxon>Viridiplantae</taxon>
        <taxon>Streptophyta</taxon>
        <taxon>Embryophyta</taxon>
        <taxon>Tracheophyta</taxon>
        <taxon>Spermatophyta</taxon>
        <taxon>Magnoliopsida</taxon>
        <taxon>eudicotyledons</taxon>
        <taxon>Gunneridae</taxon>
        <taxon>Pentapetalae</taxon>
        <taxon>rosids</taxon>
        <taxon>fabids</taxon>
        <taxon>Fabales</taxon>
        <taxon>Fabaceae</taxon>
        <taxon>Papilionoideae</taxon>
        <taxon>50 kb inversion clade</taxon>
        <taxon>genistoids sensu lato</taxon>
        <taxon>core genistoids</taxon>
        <taxon>Genisteae</taxon>
        <taxon>Lupinus</taxon>
    </lineage>
</organism>
<dbReference type="Proteomes" id="UP000447434">
    <property type="component" value="Chromosome 21"/>
</dbReference>
<gene>
    <name evidence="1" type="ORF">Lalb_Chr21g0315591</name>
</gene>
<name>A0A6A4NR09_LUPAL</name>
<reference evidence="2" key="1">
    <citation type="journal article" date="2020" name="Nat. Commun.">
        <title>Genome sequence of the cluster root forming white lupin.</title>
        <authorList>
            <person name="Hufnagel B."/>
            <person name="Marques A."/>
            <person name="Soriano A."/>
            <person name="Marques L."/>
            <person name="Divol F."/>
            <person name="Doumas P."/>
            <person name="Sallet E."/>
            <person name="Mancinotti D."/>
            <person name="Carrere S."/>
            <person name="Marande W."/>
            <person name="Arribat S."/>
            <person name="Keller J."/>
            <person name="Huneau C."/>
            <person name="Blein T."/>
            <person name="Aime D."/>
            <person name="Laguerre M."/>
            <person name="Taylor J."/>
            <person name="Schubert V."/>
            <person name="Nelson M."/>
            <person name="Geu-Flores F."/>
            <person name="Crespi M."/>
            <person name="Gallardo-Guerrero K."/>
            <person name="Delaux P.-M."/>
            <person name="Salse J."/>
            <person name="Berges H."/>
            <person name="Guyot R."/>
            <person name="Gouzy J."/>
            <person name="Peret B."/>
        </authorList>
    </citation>
    <scope>NUCLEOTIDE SEQUENCE [LARGE SCALE GENOMIC DNA]</scope>
    <source>
        <strain evidence="2">cv. Amiga</strain>
    </source>
</reference>
<protein>
    <submittedName>
        <fullName evidence="1">Uncharacterized protein</fullName>
    </submittedName>
</protein>